<proteinExistence type="predicted"/>
<dbReference type="EMBL" id="JAWDIE010000008">
    <property type="protein sequence ID" value="MEJ7138154.1"/>
    <property type="molecule type" value="Genomic_DNA"/>
</dbReference>
<evidence type="ECO:0000313" key="1">
    <source>
        <dbReference type="EMBL" id="MEJ7138154.1"/>
    </source>
</evidence>
<keyword evidence="2" id="KW-1185">Reference proteome</keyword>
<comment type="caution">
    <text evidence="1">The sequence shown here is derived from an EMBL/GenBank/DDBJ whole genome shotgun (WGS) entry which is preliminary data.</text>
</comment>
<evidence type="ECO:0000313" key="2">
    <source>
        <dbReference type="Proteomes" id="UP001364695"/>
    </source>
</evidence>
<sequence length="186" mass="20578">MKLTLSRHTRYDRTSQAFHWATALLVLITFTLGPGDFGHLIAYGKDPGTRLDIVWHESLGMTIFTLTLLRLVWVAVRPRTPEFPMPPTLRRISRLVHVALWSLLLTLPLTALLALSTEANPLTLLGGISFSAWPTFTASPLVSILDWGHVHKLLGDAIVWLAGAHATAAIFHHTVLKDGVLRAMLP</sequence>
<reference evidence="1" key="1">
    <citation type="submission" date="2023-10" db="EMBL/GenBank/DDBJ databases">
        <title>Amphibacter perezi, gen. nov., sp. nov. a novel taxa of the family Comamonadaceae, class Betaproteobacteria isolated from the skin microbiota of Pelophylax perezi from different populations.</title>
        <authorList>
            <person name="Costa S."/>
            <person name="Proenca D.N."/>
            <person name="Lopes I."/>
            <person name="Morais P.V."/>
        </authorList>
    </citation>
    <scope>NUCLEOTIDE SEQUENCE</scope>
    <source>
        <strain evidence="1">SL12-8</strain>
    </source>
</reference>
<name>A0ACC6P2V7_9BURK</name>
<organism evidence="1 2">
    <name type="scientific">Amphibiibacter pelophylacis</name>
    <dbReference type="NCBI Taxonomy" id="1799477"/>
    <lineage>
        <taxon>Bacteria</taxon>
        <taxon>Pseudomonadati</taxon>
        <taxon>Pseudomonadota</taxon>
        <taxon>Betaproteobacteria</taxon>
        <taxon>Burkholderiales</taxon>
        <taxon>Sphaerotilaceae</taxon>
        <taxon>Amphibiibacter</taxon>
    </lineage>
</organism>
<protein>
    <submittedName>
        <fullName evidence="1">Cytochrome b/b6 domain-containing protein</fullName>
    </submittedName>
</protein>
<gene>
    <name evidence="1" type="ORF">RV045_06875</name>
</gene>
<accession>A0ACC6P2V7</accession>
<dbReference type="Proteomes" id="UP001364695">
    <property type="component" value="Unassembled WGS sequence"/>
</dbReference>